<dbReference type="InterPro" id="IPR016187">
    <property type="entry name" value="CTDL_fold"/>
</dbReference>
<dbReference type="SUPFAM" id="SSF47694">
    <property type="entry name" value="Cytochrome c oxidase subunit h"/>
    <property type="match status" value="1"/>
</dbReference>
<keyword evidence="2" id="KW-0496">Mitochondrion</keyword>
<keyword evidence="6" id="KW-1133">Transmembrane helix</keyword>
<feature type="domain" description="C-type lectin" evidence="7">
    <location>
        <begin position="168"/>
        <end position="226"/>
    </location>
</feature>
<dbReference type="EMBL" id="JAAKFY010000026">
    <property type="protein sequence ID" value="KAF3834167.1"/>
    <property type="molecule type" value="Genomic_DNA"/>
</dbReference>
<dbReference type="InterPro" id="IPR016186">
    <property type="entry name" value="C-type_lectin-like/link_sf"/>
</dbReference>
<dbReference type="Proteomes" id="UP000518266">
    <property type="component" value="Unassembled WGS sequence"/>
</dbReference>
<keyword evidence="6" id="KW-0472">Membrane</keyword>
<evidence type="ECO:0000313" key="9">
    <source>
        <dbReference type="Proteomes" id="UP000518266"/>
    </source>
</evidence>
<dbReference type="Gene3D" id="1.10.10.140">
    <property type="entry name" value="Cytochrome c oxidase, subunit VIb"/>
    <property type="match status" value="1"/>
</dbReference>
<comment type="subcellular location">
    <subcellularLocation>
        <location evidence="1">Mitochondrion</location>
    </subcellularLocation>
</comment>
<dbReference type="AlphaFoldDB" id="A0A7J5XC49"/>
<evidence type="ECO:0000256" key="4">
    <source>
        <dbReference type="ARBA" id="ARBA00040060"/>
    </source>
</evidence>
<dbReference type="Pfam" id="PF02297">
    <property type="entry name" value="COX6B"/>
    <property type="match status" value="1"/>
</dbReference>
<dbReference type="SUPFAM" id="SSF56436">
    <property type="entry name" value="C-type lectin-like"/>
    <property type="match status" value="1"/>
</dbReference>
<dbReference type="FunFam" id="1.10.10.140:FF:000001">
    <property type="entry name" value="Cytochrome c oxidase subunit 6B1"/>
    <property type="match status" value="1"/>
</dbReference>
<organism evidence="8 9">
    <name type="scientific">Dissostichus mawsoni</name>
    <name type="common">Antarctic cod</name>
    <dbReference type="NCBI Taxonomy" id="36200"/>
    <lineage>
        <taxon>Eukaryota</taxon>
        <taxon>Metazoa</taxon>
        <taxon>Chordata</taxon>
        <taxon>Craniata</taxon>
        <taxon>Vertebrata</taxon>
        <taxon>Euteleostomi</taxon>
        <taxon>Actinopterygii</taxon>
        <taxon>Neopterygii</taxon>
        <taxon>Teleostei</taxon>
        <taxon>Neoteleostei</taxon>
        <taxon>Acanthomorphata</taxon>
        <taxon>Eupercaria</taxon>
        <taxon>Perciformes</taxon>
        <taxon>Notothenioidei</taxon>
        <taxon>Nototheniidae</taxon>
        <taxon>Dissostichus</taxon>
    </lineage>
</organism>
<dbReference type="CDD" id="cd00926">
    <property type="entry name" value="Cyt_c_Oxidase_VIb"/>
    <property type="match status" value="1"/>
</dbReference>
<dbReference type="Gene3D" id="3.10.100.10">
    <property type="entry name" value="Mannose-Binding Protein A, subunit A"/>
    <property type="match status" value="1"/>
</dbReference>
<reference evidence="8 9" key="1">
    <citation type="submission" date="2020-03" db="EMBL/GenBank/DDBJ databases">
        <title>Dissostichus mawsoni Genome sequencing and assembly.</title>
        <authorList>
            <person name="Park H."/>
        </authorList>
    </citation>
    <scope>NUCLEOTIDE SEQUENCE [LARGE SCALE GENOMIC DNA]</scope>
    <source>
        <strain evidence="8">DM0001</strain>
        <tissue evidence="8">Muscle</tissue>
    </source>
</reference>
<evidence type="ECO:0000259" key="7">
    <source>
        <dbReference type="PROSITE" id="PS50041"/>
    </source>
</evidence>
<sequence length="340" mass="38304">MPPVAVETMKVNNGSALLEEKPKEASTEKSWLSRYRQLAHYFSLLCFLLIMVTLLLTLSCEYFITITFTFQSQSALQEKKLKYLTHRLEELNQDGAHHVQPAGRLMEKNVSCSVRTELTGSAASTAAWHWGGCGHSADRGGAGVSVGEGPESEPGRLVLAGPQGGGGDGGWQWSDGSRVEKGARFWEREPDNADSRELCGRLTPRDDYRKSWFTYRCSNLLRRVCERRQATLHQCGFSLVSHPVGPLQRSSSLKMSDTIDEKIKNYRTAPFDARFPNTNQTRNCYQNYLDFHRCNKALSAKDQDTAPCDWYQRVYKSLCPVSWVTKWDDQLEAGSFAGKI</sequence>
<name>A0A7J5XC49_DISMA</name>
<feature type="transmembrane region" description="Helical" evidence="6">
    <location>
        <begin position="38"/>
        <end position="58"/>
    </location>
</feature>
<dbReference type="InterPro" id="IPR001304">
    <property type="entry name" value="C-type_lectin-like"/>
</dbReference>
<evidence type="ECO:0000256" key="3">
    <source>
        <dbReference type="ARBA" id="ARBA00023157"/>
    </source>
</evidence>
<keyword evidence="6" id="KW-0812">Transmembrane</keyword>
<evidence type="ECO:0000256" key="6">
    <source>
        <dbReference type="SAM" id="Phobius"/>
    </source>
</evidence>
<evidence type="ECO:0000256" key="1">
    <source>
        <dbReference type="ARBA" id="ARBA00004173"/>
    </source>
</evidence>
<dbReference type="InterPro" id="IPR036549">
    <property type="entry name" value="CX6/COA6-like_sf"/>
</dbReference>
<keyword evidence="9" id="KW-1185">Reference proteome</keyword>
<evidence type="ECO:0000256" key="2">
    <source>
        <dbReference type="ARBA" id="ARBA00023128"/>
    </source>
</evidence>
<gene>
    <name evidence="8" type="ORF">F7725_025371</name>
</gene>
<dbReference type="InterPro" id="IPR048280">
    <property type="entry name" value="COX6B-like"/>
</dbReference>
<comment type="caution">
    <text evidence="8">The sequence shown here is derived from an EMBL/GenBank/DDBJ whole genome shotgun (WGS) entry which is preliminary data.</text>
</comment>
<dbReference type="GO" id="GO:0045277">
    <property type="term" value="C:respiratory chain complex IV"/>
    <property type="evidence" value="ECO:0007669"/>
    <property type="project" value="InterPro"/>
</dbReference>
<proteinExistence type="predicted"/>
<dbReference type="InterPro" id="IPR003213">
    <property type="entry name" value="Cyt_c_oxidase_su6B"/>
</dbReference>
<dbReference type="Pfam" id="PF00059">
    <property type="entry name" value="Lectin_C"/>
    <property type="match status" value="1"/>
</dbReference>
<dbReference type="OrthoDB" id="1107506at2759"/>
<keyword evidence="3" id="KW-1015">Disulfide bond</keyword>
<evidence type="ECO:0000256" key="5">
    <source>
        <dbReference type="ARBA" id="ARBA00042114"/>
    </source>
</evidence>
<protein>
    <recommendedName>
        <fullName evidence="4">Cytochrome c oxidase subunit 6B1</fullName>
    </recommendedName>
    <alternativeName>
        <fullName evidence="5">Cytochrome c oxidase subunit VIb isoform 1</fullName>
    </alternativeName>
</protein>
<dbReference type="PROSITE" id="PS50041">
    <property type="entry name" value="C_TYPE_LECTIN_2"/>
    <property type="match status" value="1"/>
</dbReference>
<evidence type="ECO:0000313" key="8">
    <source>
        <dbReference type="EMBL" id="KAF3834167.1"/>
    </source>
</evidence>
<dbReference type="GO" id="GO:0005739">
    <property type="term" value="C:mitochondrion"/>
    <property type="evidence" value="ECO:0007669"/>
    <property type="project" value="UniProtKB-SubCell"/>
</dbReference>
<dbReference type="PANTHER" id="PTHR11387">
    <property type="entry name" value="CYTOCHROME C OXIDASE SUBUNIT 6B"/>
    <property type="match status" value="1"/>
</dbReference>
<accession>A0A7J5XC49</accession>